<sequence>MLPVPQINDWVDFLLVLGVVIAAFVLWLLSTAMLIWGERRLVSKMQSRIGPNRLGPFGMLQTVADGAKFFFKEDITPRNADKIVYFTAPLVSAIVAMMTFAVIPFGGRGIEIGDRVVSLQVWDPTIGILWTLAMGSIGVYGIVLAGWSSGSKYPLLGGVRSSAQMVSYELAMGLGAAAVFIYTGSLRSSDIVAGQAGSLIPGGSVFGVVIPGLDLIPAFNIVPMFPAFLLFFISAIAETQRPPFDLPEAEGELVAGFHTEYSAAKFAMFFLAEFMNVITMSALVVTMFLGGPSGPVPSGDAWWQIALQLLLPIGYFAGKVMIFIFVFVWLRATLPRMRYDRLMDLGWRVMLPLGIVWVFLTGFAVVVRSYVSTTDDAIGQIAPFGALIFGALAFLAFVAPVFAGAREDEATVSDEGSGGGGGGTRRPTPPAGPSGGATATPDPDPVATTPADPASSDDESSAPEPVGA</sequence>
<evidence type="ECO:0000256" key="2">
    <source>
        <dbReference type="ARBA" id="ARBA00022692"/>
    </source>
</evidence>
<dbReference type="PANTHER" id="PTHR11432">
    <property type="entry name" value="NADH DEHYDROGENASE SUBUNIT 1"/>
    <property type="match status" value="1"/>
</dbReference>
<reference evidence="8 9" key="1">
    <citation type="submission" date="2018-09" db="EMBL/GenBank/DDBJ databases">
        <title>Complete genome sequence of Euzebya sp. DY32-46 isolated from seawater of Pacific Ocean.</title>
        <authorList>
            <person name="Xu L."/>
            <person name="Wu Y.-H."/>
            <person name="Xu X.-W."/>
        </authorList>
    </citation>
    <scope>NUCLEOTIDE SEQUENCE [LARGE SCALE GENOMIC DNA]</scope>
    <source>
        <strain evidence="8 9">DY32-46</strain>
    </source>
</reference>
<keyword evidence="5" id="KW-1003">Cell membrane</keyword>
<dbReference type="GO" id="GO:0003954">
    <property type="term" value="F:NADH dehydrogenase activity"/>
    <property type="evidence" value="ECO:0007669"/>
    <property type="project" value="TreeGrafter"/>
</dbReference>
<comment type="subunit">
    <text evidence="5">NDH-1 is composed of 14 different subunits. Subunits NuoA, H, J, K, L, M, N constitute the membrane sector of the complex.</text>
</comment>
<dbReference type="InterPro" id="IPR018086">
    <property type="entry name" value="NADH_UbQ_OxRdtase_su1_CS"/>
</dbReference>
<comment type="catalytic activity">
    <reaction evidence="5">
        <text>a quinone + NADH + 5 H(+)(in) = a quinol + NAD(+) + 4 H(+)(out)</text>
        <dbReference type="Rhea" id="RHEA:57888"/>
        <dbReference type="ChEBI" id="CHEBI:15378"/>
        <dbReference type="ChEBI" id="CHEBI:24646"/>
        <dbReference type="ChEBI" id="CHEBI:57540"/>
        <dbReference type="ChEBI" id="CHEBI:57945"/>
        <dbReference type="ChEBI" id="CHEBI:132124"/>
    </reaction>
</comment>
<dbReference type="Proteomes" id="UP000264006">
    <property type="component" value="Chromosome"/>
</dbReference>
<evidence type="ECO:0000256" key="7">
    <source>
        <dbReference type="SAM" id="MobiDB-lite"/>
    </source>
</evidence>
<comment type="similarity">
    <text evidence="5 6">Belongs to the complex I subunit 1 family.</text>
</comment>
<protein>
    <recommendedName>
        <fullName evidence="5">NADH-quinone oxidoreductase subunit H</fullName>
        <ecNumber evidence="5">7.1.1.-</ecNumber>
    </recommendedName>
    <alternativeName>
        <fullName evidence="5">NADH dehydrogenase I subunit H</fullName>
    </alternativeName>
    <alternativeName>
        <fullName evidence="5">NDH-1 subunit H</fullName>
    </alternativeName>
</protein>
<dbReference type="GO" id="GO:0005886">
    <property type="term" value="C:plasma membrane"/>
    <property type="evidence" value="ECO:0007669"/>
    <property type="project" value="UniProtKB-SubCell"/>
</dbReference>
<name>A0A346Y419_9ACTN</name>
<keyword evidence="3 5" id="KW-1133">Transmembrane helix</keyword>
<accession>A0A346Y419</accession>
<dbReference type="InterPro" id="IPR001694">
    <property type="entry name" value="NADH_UbQ_OxRdtase_su1/FPO"/>
</dbReference>
<keyword evidence="5 6" id="KW-0520">NAD</keyword>
<feature type="transmembrane region" description="Helical" evidence="5">
    <location>
        <begin position="83"/>
        <end position="106"/>
    </location>
</feature>
<feature type="transmembrane region" description="Helical" evidence="5">
    <location>
        <begin position="309"/>
        <end position="330"/>
    </location>
</feature>
<dbReference type="Pfam" id="PF00146">
    <property type="entry name" value="NADHdh"/>
    <property type="match status" value="1"/>
</dbReference>
<keyword evidence="2 5" id="KW-0812">Transmembrane</keyword>
<evidence type="ECO:0000256" key="1">
    <source>
        <dbReference type="ARBA" id="ARBA00004141"/>
    </source>
</evidence>
<dbReference type="GO" id="GO:0048038">
    <property type="term" value="F:quinone binding"/>
    <property type="evidence" value="ECO:0007669"/>
    <property type="project" value="UniProtKB-KW"/>
</dbReference>
<feature type="compositionally biased region" description="Low complexity" evidence="7">
    <location>
        <begin position="436"/>
        <end position="454"/>
    </location>
</feature>
<keyword evidence="5" id="KW-1278">Translocase</keyword>
<keyword evidence="4 5" id="KW-0472">Membrane</keyword>
<evidence type="ECO:0000256" key="5">
    <source>
        <dbReference type="HAMAP-Rule" id="MF_01350"/>
    </source>
</evidence>
<dbReference type="PROSITE" id="PS00668">
    <property type="entry name" value="COMPLEX1_ND1_2"/>
    <property type="match status" value="1"/>
</dbReference>
<gene>
    <name evidence="5" type="primary">nuoH</name>
    <name evidence="8" type="ORF">DVS28_a4555</name>
</gene>
<dbReference type="RefSeq" id="WP_114593432.1">
    <property type="nucleotide sequence ID" value="NZ_CP031165.1"/>
</dbReference>
<dbReference type="AlphaFoldDB" id="A0A346Y419"/>
<feature type="transmembrane region" description="Helical" evidence="5">
    <location>
        <begin position="205"/>
        <end position="233"/>
    </location>
</feature>
<dbReference type="EC" id="7.1.1.-" evidence="5"/>
<evidence type="ECO:0000256" key="3">
    <source>
        <dbReference type="ARBA" id="ARBA00022989"/>
    </source>
</evidence>
<feature type="transmembrane region" description="Helical" evidence="5">
    <location>
        <begin position="126"/>
        <end position="147"/>
    </location>
</feature>
<keyword evidence="9" id="KW-1185">Reference proteome</keyword>
<keyword evidence="5 8" id="KW-0830">Ubiquinone</keyword>
<dbReference type="GO" id="GO:0009060">
    <property type="term" value="P:aerobic respiration"/>
    <property type="evidence" value="ECO:0007669"/>
    <property type="project" value="TreeGrafter"/>
</dbReference>
<dbReference type="HAMAP" id="MF_01350">
    <property type="entry name" value="NDH1_NuoH"/>
    <property type="match status" value="1"/>
</dbReference>
<dbReference type="OrthoDB" id="9803734at2"/>
<feature type="region of interest" description="Disordered" evidence="7">
    <location>
        <begin position="410"/>
        <end position="468"/>
    </location>
</feature>
<evidence type="ECO:0000256" key="4">
    <source>
        <dbReference type="ARBA" id="ARBA00023136"/>
    </source>
</evidence>
<feature type="transmembrane region" description="Helical" evidence="5">
    <location>
        <begin position="351"/>
        <end position="371"/>
    </location>
</feature>
<evidence type="ECO:0000313" key="8">
    <source>
        <dbReference type="EMBL" id="AXV09216.1"/>
    </source>
</evidence>
<evidence type="ECO:0000256" key="6">
    <source>
        <dbReference type="RuleBase" id="RU000471"/>
    </source>
</evidence>
<feature type="transmembrane region" description="Helical" evidence="5">
    <location>
        <begin position="13"/>
        <end position="36"/>
    </location>
</feature>
<feature type="transmembrane region" description="Helical" evidence="5">
    <location>
        <begin position="377"/>
        <end position="403"/>
    </location>
</feature>
<feature type="transmembrane region" description="Helical" evidence="5">
    <location>
        <begin position="168"/>
        <end position="185"/>
    </location>
</feature>
<evidence type="ECO:0000313" key="9">
    <source>
        <dbReference type="Proteomes" id="UP000264006"/>
    </source>
</evidence>
<keyword evidence="5" id="KW-0874">Quinone</keyword>
<comment type="function">
    <text evidence="5">NDH-1 shuttles electrons from NADH, via FMN and iron-sulfur (Fe-S) centers, to quinones in the respiratory chain. The immediate electron acceptor for the enzyme in this species is believed to be ubiquinone. Couples the redox reaction to proton translocation (for every two electrons transferred, four hydrogen ions are translocated across the cytoplasmic membrane), and thus conserves the redox energy in a proton gradient. This subunit may bind ubiquinone.</text>
</comment>
<dbReference type="GO" id="GO:0016655">
    <property type="term" value="F:oxidoreductase activity, acting on NAD(P)H, quinone or similar compound as acceptor"/>
    <property type="evidence" value="ECO:0007669"/>
    <property type="project" value="UniProtKB-UniRule"/>
</dbReference>
<dbReference type="EMBL" id="CP031165">
    <property type="protein sequence ID" value="AXV09216.1"/>
    <property type="molecule type" value="Genomic_DNA"/>
</dbReference>
<feature type="transmembrane region" description="Helical" evidence="5">
    <location>
        <begin position="266"/>
        <end position="289"/>
    </location>
</feature>
<proteinExistence type="inferred from homology"/>
<comment type="subcellular location">
    <subcellularLocation>
        <location evidence="5 6">Cell membrane</location>
        <topology evidence="5 6">Multi-pass membrane protein</topology>
    </subcellularLocation>
    <subcellularLocation>
        <location evidence="1">Membrane</location>
        <topology evidence="1">Multi-pass membrane protein</topology>
    </subcellularLocation>
</comment>
<organism evidence="8 9">
    <name type="scientific">Euzebya pacifica</name>
    <dbReference type="NCBI Taxonomy" id="1608957"/>
    <lineage>
        <taxon>Bacteria</taxon>
        <taxon>Bacillati</taxon>
        <taxon>Actinomycetota</taxon>
        <taxon>Nitriliruptoria</taxon>
        <taxon>Euzebyales</taxon>
    </lineage>
</organism>
<dbReference type="KEGG" id="euz:DVS28_a4555"/>
<dbReference type="PANTHER" id="PTHR11432:SF3">
    <property type="entry name" value="NADH-UBIQUINONE OXIDOREDUCTASE CHAIN 1"/>
    <property type="match status" value="1"/>
</dbReference>